<organism evidence="2 3">
    <name type="scientific">Rhodovulum visakhapatnamense</name>
    <dbReference type="NCBI Taxonomy" id="364297"/>
    <lineage>
        <taxon>Bacteria</taxon>
        <taxon>Pseudomonadati</taxon>
        <taxon>Pseudomonadota</taxon>
        <taxon>Alphaproteobacteria</taxon>
        <taxon>Rhodobacterales</taxon>
        <taxon>Paracoccaceae</taxon>
        <taxon>Rhodovulum</taxon>
    </lineage>
</organism>
<dbReference type="SUPFAM" id="SSF53795">
    <property type="entry name" value="PEP carboxykinase-like"/>
    <property type="match status" value="1"/>
</dbReference>
<feature type="domain" description="AAA+ ATPase" evidence="1">
    <location>
        <begin position="192"/>
        <end position="470"/>
    </location>
</feature>
<accession>A0ABS1RLL0</accession>
<name>A0ABS1RLL0_9RHOB</name>
<protein>
    <submittedName>
        <fullName evidence="2">AAA family ATPase</fullName>
    </submittedName>
</protein>
<dbReference type="EMBL" id="JAESIL010000074">
    <property type="protein sequence ID" value="MBL3579556.1"/>
    <property type="molecule type" value="Genomic_DNA"/>
</dbReference>
<dbReference type="InterPro" id="IPR003959">
    <property type="entry name" value="ATPase_AAA_core"/>
</dbReference>
<evidence type="ECO:0000259" key="1">
    <source>
        <dbReference type="SMART" id="SM00382"/>
    </source>
</evidence>
<reference evidence="3" key="1">
    <citation type="submission" date="2021-01" db="EMBL/GenBank/DDBJ databases">
        <title>Draft genomes of Rhodovulum sulfidophilum.</title>
        <authorList>
            <person name="Guzman M.S."/>
        </authorList>
    </citation>
    <scope>NUCLEOTIDE SEQUENCE [LARGE SCALE GENOMIC DNA]</scope>
    <source>
        <strain evidence="3">AB19</strain>
    </source>
</reference>
<evidence type="ECO:0000313" key="3">
    <source>
        <dbReference type="Proteomes" id="UP000635853"/>
    </source>
</evidence>
<dbReference type="PANTHER" id="PTHR43581">
    <property type="entry name" value="ATP/GTP PHOSPHATASE"/>
    <property type="match status" value="1"/>
</dbReference>
<dbReference type="Pfam" id="PF13304">
    <property type="entry name" value="AAA_21"/>
    <property type="match status" value="1"/>
</dbReference>
<dbReference type="Proteomes" id="UP000635853">
    <property type="component" value="Unassembled WGS sequence"/>
</dbReference>
<dbReference type="PANTHER" id="PTHR43581:SF2">
    <property type="entry name" value="EXCINUCLEASE ATPASE SUBUNIT"/>
    <property type="match status" value="1"/>
</dbReference>
<dbReference type="SUPFAM" id="SSF52540">
    <property type="entry name" value="P-loop containing nucleoside triphosphate hydrolases"/>
    <property type="match status" value="1"/>
</dbReference>
<dbReference type="InterPro" id="IPR027417">
    <property type="entry name" value="P-loop_NTPase"/>
</dbReference>
<sequence length="537" mass="60319">MTIFTVSPPSRNEPSEFSGIVLQQDNWNDYSFQTLYHLYVSVPDFTGRIGQVKILRRGQTASDPLQLPLGPLTPLTSDWVSLGQDLDYYQRLAELPAELRQEILTHLRDALAFPAHAETFFDEEGWSTSVLRYVDWDSFRRDGSVLLEGNFDRLAQVDLTIKFQMTGWSDPLQLNFRAPDADLFLDEQCNLPDRISVIIGRNGSGKSTLLSRLARILHASQRDRAEEALAALGSIEPSGVGFTRIINVAYSAFDAFQLPGIDYRERRQIIEDVERGVGRYYYCGLRDIAKEVRRAEGVGDIDGRPIEPLGLDRQEFVIFKASEVLTSEFVASIARIQQQGRVELFEKVCAVLASDISFADLGDSPGVSILNHPGDWFKTWSTGHKIVMHATASLVANTEPKSIVLMDEPESHLHPPLLAAFMHSVRLILRHHDAFGVIATHSPVVVQESLRRHISVVRRTGAETHISRPRIETYGESIGEITNEIFGLNANTTDYHIVLNNLVGFGMSVDDIDNLFDRGLSLQARAYVMTEIARRER</sequence>
<gene>
    <name evidence="2" type="ORF">JMJ92_15530</name>
</gene>
<proteinExistence type="predicted"/>
<dbReference type="InterPro" id="IPR051396">
    <property type="entry name" value="Bact_Antivir_Def_Nuclease"/>
</dbReference>
<dbReference type="SMART" id="SM00382">
    <property type="entry name" value="AAA"/>
    <property type="match status" value="1"/>
</dbReference>
<dbReference type="RefSeq" id="WP_075784019.1">
    <property type="nucleotide sequence ID" value="NZ_JAESIL010000074.1"/>
</dbReference>
<dbReference type="InterPro" id="IPR003593">
    <property type="entry name" value="AAA+_ATPase"/>
</dbReference>
<comment type="caution">
    <text evidence="2">The sequence shown here is derived from an EMBL/GenBank/DDBJ whole genome shotgun (WGS) entry which is preliminary data.</text>
</comment>
<dbReference type="Gene3D" id="3.40.50.300">
    <property type="entry name" value="P-loop containing nucleotide triphosphate hydrolases"/>
    <property type="match status" value="1"/>
</dbReference>
<evidence type="ECO:0000313" key="2">
    <source>
        <dbReference type="EMBL" id="MBL3579556.1"/>
    </source>
</evidence>
<keyword evidence="3" id="KW-1185">Reference proteome</keyword>